<dbReference type="SMART" id="SM00717">
    <property type="entry name" value="SANT"/>
    <property type="match status" value="2"/>
</dbReference>
<evidence type="ECO:0000256" key="5">
    <source>
        <dbReference type="SAM" id="Coils"/>
    </source>
</evidence>
<dbReference type="InterPro" id="IPR001005">
    <property type="entry name" value="SANT/Myb"/>
</dbReference>
<dbReference type="PROSITE" id="PS51294">
    <property type="entry name" value="HTH_MYB"/>
    <property type="match status" value="1"/>
</dbReference>
<dbReference type="Proteomes" id="UP001470230">
    <property type="component" value="Unassembled WGS sequence"/>
</dbReference>
<protein>
    <recommendedName>
        <fullName evidence="10">Myb-like DNA-binding domain containing protein</fullName>
    </recommendedName>
</protein>
<dbReference type="InterPro" id="IPR051575">
    <property type="entry name" value="Myb-like_DNA-bd"/>
</dbReference>
<evidence type="ECO:0000313" key="9">
    <source>
        <dbReference type="Proteomes" id="UP001470230"/>
    </source>
</evidence>
<accession>A0ABR2L7K1</accession>
<evidence type="ECO:0000256" key="1">
    <source>
        <dbReference type="ARBA" id="ARBA00023015"/>
    </source>
</evidence>
<keyword evidence="3" id="KW-0804">Transcription</keyword>
<keyword evidence="1" id="KW-0805">Transcription regulation</keyword>
<dbReference type="InterPro" id="IPR009057">
    <property type="entry name" value="Homeodomain-like_sf"/>
</dbReference>
<comment type="caution">
    <text evidence="8">The sequence shown here is derived from an EMBL/GenBank/DDBJ whole genome shotgun (WGS) entry which is preliminary data.</text>
</comment>
<evidence type="ECO:0000313" key="8">
    <source>
        <dbReference type="EMBL" id="KAK8898981.1"/>
    </source>
</evidence>
<evidence type="ECO:0000256" key="3">
    <source>
        <dbReference type="ARBA" id="ARBA00023163"/>
    </source>
</evidence>
<sequence length="356" mass="41642">MQYAANIKGNNTMTNDLVKDTIEKSMGISSSFPLNMNQNTFQNQIFSQPSKKSHPKCKFTAEEDEMLKKLVSNYINSNYQTNDLQIDSEFLSEKKNEIDNGDVSLMSNFDWNEIALKMKTGRNARQCRERWLNYLSPSVVNGPWTAEEEELLCNKYNEMGPHWKKIAFYFPTRTDINIKSHYHLLERRKRKEEKKKEKAIQKQKEIEEMNNRNQLINSIQNNINRDMNGFTQALNSVIPMTGLQKISTSPLPFIQYQNINRDIMFNTNCGAFYNMPQNKNIKKNQKSNSIKEQNLNHQKDLSKIVIDNFSEPNSPETSSFISLAEKEFEQSANECWNSLLMNNESNEIDEFFDTWL</sequence>
<dbReference type="PANTHER" id="PTHR46621">
    <property type="entry name" value="SNRNA-ACTIVATING PROTEIN COMPLEX SUBUNIT 4"/>
    <property type="match status" value="1"/>
</dbReference>
<dbReference type="EMBL" id="JAPFFF010000001">
    <property type="protein sequence ID" value="KAK8898981.1"/>
    <property type="molecule type" value="Genomic_DNA"/>
</dbReference>
<evidence type="ECO:0000256" key="4">
    <source>
        <dbReference type="ARBA" id="ARBA00023242"/>
    </source>
</evidence>
<name>A0ABR2L7K1_9EUKA</name>
<evidence type="ECO:0000259" key="7">
    <source>
        <dbReference type="PROSITE" id="PS51294"/>
    </source>
</evidence>
<keyword evidence="4" id="KW-0539">Nucleus</keyword>
<keyword evidence="2" id="KW-0238">DNA-binding</keyword>
<reference evidence="8 9" key="1">
    <citation type="submission" date="2024-04" db="EMBL/GenBank/DDBJ databases">
        <title>Tritrichomonas musculus Genome.</title>
        <authorList>
            <person name="Alves-Ferreira E."/>
            <person name="Grigg M."/>
            <person name="Lorenzi H."/>
            <person name="Galac M."/>
        </authorList>
    </citation>
    <scope>NUCLEOTIDE SEQUENCE [LARGE SCALE GENOMIC DNA]</scope>
    <source>
        <strain evidence="8 9">EAF2021</strain>
    </source>
</reference>
<evidence type="ECO:0000256" key="2">
    <source>
        <dbReference type="ARBA" id="ARBA00023125"/>
    </source>
</evidence>
<keyword evidence="5" id="KW-0175">Coiled coil</keyword>
<feature type="coiled-coil region" evidence="5">
    <location>
        <begin position="182"/>
        <end position="212"/>
    </location>
</feature>
<gene>
    <name evidence="8" type="ORF">M9Y10_001276</name>
</gene>
<dbReference type="InterPro" id="IPR017930">
    <property type="entry name" value="Myb_dom"/>
</dbReference>
<organism evidence="8 9">
    <name type="scientific">Tritrichomonas musculus</name>
    <dbReference type="NCBI Taxonomy" id="1915356"/>
    <lineage>
        <taxon>Eukaryota</taxon>
        <taxon>Metamonada</taxon>
        <taxon>Parabasalia</taxon>
        <taxon>Tritrichomonadida</taxon>
        <taxon>Tritrichomonadidae</taxon>
        <taxon>Tritrichomonas</taxon>
    </lineage>
</organism>
<feature type="domain" description="Myb-like" evidence="6">
    <location>
        <begin position="136"/>
        <end position="186"/>
    </location>
</feature>
<dbReference type="Gene3D" id="1.10.10.60">
    <property type="entry name" value="Homeodomain-like"/>
    <property type="match status" value="2"/>
</dbReference>
<dbReference type="PROSITE" id="PS50090">
    <property type="entry name" value="MYB_LIKE"/>
    <property type="match status" value="2"/>
</dbReference>
<dbReference type="Pfam" id="PF00249">
    <property type="entry name" value="Myb_DNA-binding"/>
    <property type="match status" value="2"/>
</dbReference>
<evidence type="ECO:0008006" key="10">
    <source>
        <dbReference type="Google" id="ProtNLM"/>
    </source>
</evidence>
<feature type="domain" description="Myb-like" evidence="6">
    <location>
        <begin position="51"/>
        <end position="135"/>
    </location>
</feature>
<keyword evidence="9" id="KW-1185">Reference proteome</keyword>
<feature type="domain" description="HTH myb-type" evidence="7">
    <location>
        <begin position="136"/>
        <end position="190"/>
    </location>
</feature>
<dbReference type="SUPFAM" id="SSF46689">
    <property type="entry name" value="Homeodomain-like"/>
    <property type="match status" value="2"/>
</dbReference>
<dbReference type="CDD" id="cd00167">
    <property type="entry name" value="SANT"/>
    <property type="match status" value="2"/>
</dbReference>
<evidence type="ECO:0000259" key="6">
    <source>
        <dbReference type="PROSITE" id="PS50090"/>
    </source>
</evidence>
<proteinExistence type="predicted"/>
<dbReference type="PANTHER" id="PTHR46621:SF1">
    <property type="entry name" value="SNRNA-ACTIVATING PROTEIN COMPLEX SUBUNIT 4"/>
    <property type="match status" value="1"/>
</dbReference>